<evidence type="ECO:0000313" key="2">
    <source>
        <dbReference type="EMBL" id="NEG55477.1"/>
    </source>
</evidence>
<dbReference type="RefSeq" id="WP_163197225.1">
    <property type="nucleotide sequence ID" value="NZ_WHZV01000005.1"/>
</dbReference>
<protein>
    <submittedName>
        <fullName evidence="2">Uncharacterized protein</fullName>
    </submittedName>
</protein>
<feature type="compositionally biased region" description="Polar residues" evidence="1">
    <location>
        <begin position="225"/>
        <end position="235"/>
    </location>
</feature>
<sequence length="277" mass="29296">MTNVKFSVKKPDGTAVEGKLTFTPVRRYFNTAKDLILPYPRSVDLDDKGAATVDLAATNALFVWGVTVSPSDDANLAWTRYVEVPESTTEVAYADLVEVDANTLLPSSMNGVQPVKMRPPVDSLAAAEEESARYPDYLVWYPEGATESKAREMVTSIEQLQAQAATSAAMVTATKAQVASDASIVSDAAVTAGMVSEHVTATKTEIDVKSTEATAAIDKAVQSVQDRAQSAQNDITAVEDETKPDTDTHDGGATGTQTGDGETIPSTSDVDGEPAEE</sequence>
<feature type="region of interest" description="Disordered" evidence="1">
    <location>
        <begin position="225"/>
        <end position="277"/>
    </location>
</feature>
<feature type="compositionally biased region" description="Basic and acidic residues" evidence="1">
    <location>
        <begin position="240"/>
        <end position="250"/>
    </location>
</feature>
<name>A0A6L9SSA3_9BIFI</name>
<comment type="caution">
    <text evidence="2">The sequence shown here is derived from an EMBL/GenBank/DDBJ whole genome shotgun (WGS) entry which is preliminary data.</text>
</comment>
<dbReference type="EMBL" id="WHZV01000005">
    <property type="protein sequence ID" value="NEG55477.1"/>
    <property type="molecule type" value="Genomic_DNA"/>
</dbReference>
<reference evidence="2 3" key="1">
    <citation type="submission" date="2019-10" db="EMBL/GenBank/DDBJ databases">
        <title>Bifidobacterium from non-human primates.</title>
        <authorList>
            <person name="Modesto M."/>
        </authorList>
    </citation>
    <scope>NUCLEOTIDE SEQUENCE [LARGE SCALE GENOMIC DNA]</scope>
    <source>
        <strain evidence="2 3">SMA15</strain>
    </source>
</reference>
<evidence type="ECO:0000313" key="3">
    <source>
        <dbReference type="Proteomes" id="UP000483293"/>
    </source>
</evidence>
<organism evidence="2 3">
    <name type="scientific">Bifidobacterium platyrrhinorum</name>
    <dbReference type="NCBI Taxonomy" id="2661628"/>
    <lineage>
        <taxon>Bacteria</taxon>
        <taxon>Bacillati</taxon>
        <taxon>Actinomycetota</taxon>
        <taxon>Actinomycetes</taxon>
        <taxon>Bifidobacteriales</taxon>
        <taxon>Bifidobacteriaceae</taxon>
        <taxon>Bifidobacterium</taxon>
    </lineage>
</organism>
<evidence type="ECO:0000256" key="1">
    <source>
        <dbReference type="SAM" id="MobiDB-lite"/>
    </source>
</evidence>
<accession>A0A6L9SSA3</accession>
<dbReference type="AlphaFoldDB" id="A0A6L9SSA3"/>
<keyword evidence="3" id="KW-1185">Reference proteome</keyword>
<dbReference type="Proteomes" id="UP000483293">
    <property type="component" value="Unassembled WGS sequence"/>
</dbReference>
<proteinExistence type="predicted"/>
<gene>
    <name evidence="2" type="ORF">GFD21_06825</name>
</gene>